<dbReference type="Proteomes" id="UP001187143">
    <property type="component" value="Unassembled WGS sequence"/>
</dbReference>
<dbReference type="AlphaFoldDB" id="A0AAE4RF49"/>
<dbReference type="RefSeq" id="WP_317728501.1">
    <property type="nucleotide sequence ID" value="NZ_JAWLLC010000024.1"/>
</dbReference>
<protein>
    <submittedName>
        <fullName evidence="2">Uncharacterized protein</fullName>
    </submittedName>
</protein>
<feature type="region of interest" description="Disordered" evidence="1">
    <location>
        <begin position="1"/>
        <end position="46"/>
    </location>
</feature>
<proteinExistence type="predicted"/>
<evidence type="ECO:0000313" key="2">
    <source>
        <dbReference type="EMBL" id="MDV7014555.1"/>
    </source>
</evidence>
<name>A0AAE4RF49_MYCIT</name>
<comment type="caution">
    <text evidence="2">The sequence shown here is derived from an EMBL/GenBank/DDBJ whole genome shotgun (WGS) entry which is preliminary data.</text>
</comment>
<accession>A0AAE4RF49</accession>
<sequence>MFDIPGMPPPQRHNLPVSRASSTPARVVDHGHIGDSRRARQPQAAWQPRTPAEQWWHYSRGCAAALRAGQLPTPIEVYGPVLEPGERALLSAEIDYSRFCDGDGGYSPLPLIVAGRPAVMVGALAVQGVVNHRRKKAAAQRAAAQWRFHQTCPVIVTTDRLICTTAPHGMVSFWFGACAEFYPDLHQWTLTLGFDSTYPVRLSGPAAPALSLWSAYGVLGETWADDPRLALLS</sequence>
<gene>
    <name evidence="2" type="ORF">R4F53_19905</name>
</gene>
<evidence type="ECO:0000313" key="3">
    <source>
        <dbReference type="Proteomes" id="UP001187143"/>
    </source>
</evidence>
<dbReference type="EMBL" id="JAWLLD010000025">
    <property type="protein sequence ID" value="MDV7014555.1"/>
    <property type="molecule type" value="Genomic_DNA"/>
</dbReference>
<reference evidence="2" key="1">
    <citation type="submission" date="2023-10" db="EMBL/GenBank/DDBJ databases">
        <title>Characterization and genome sequence of Mycobacterium intracellulare ABSURDO, a novel pathogenic isolate with three colony morphotypes that vary in growth and acid-fastness.</title>
        <authorList>
            <person name="Jude B.A."/>
            <person name="Robinson R.T."/>
        </authorList>
    </citation>
    <scope>NUCLEOTIDE SEQUENCE</scope>
    <source>
        <strain evidence="2">ABSURDO Component B</strain>
    </source>
</reference>
<feature type="compositionally biased region" description="Basic and acidic residues" evidence="1">
    <location>
        <begin position="27"/>
        <end position="38"/>
    </location>
</feature>
<feature type="compositionally biased region" description="Pro residues" evidence="1">
    <location>
        <begin position="1"/>
        <end position="11"/>
    </location>
</feature>
<evidence type="ECO:0000256" key="1">
    <source>
        <dbReference type="SAM" id="MobiDB-lite"/>
    </source>
</evidence>
<organism evidence="2 3">
    <name type="scientific">Mycobacterium intracellulare</name>
    <dbReference type="NCBI Taxonomy" id="1767"/>
    <lineage>
        <taxon>Bacteria</taxon>
        <taxon>Bacillati</taxon>
        <taxon>Actinomycetota</taxon>
        <taxon>Actinomycetes</taxon>
        <taxon>Mycobacteriales</taxon>
        <taxon>Mycobacteriaceae</taxon>
        <taxon>Mycobacterium</taxon>
        <taxon>Mycobacterium avium complex (MAC)</taxon>
    </lineage>
</organism>